<dbReference type="Proteomes" id="UP001153678">
    <property type="component" value="Unassembled WGS sequence"/>
</dbReference>
<organism evidence="2 3">
    <name type="scientific">Funneliformis geosporum</name>
    <dbReference type="NCBI Taxonomy" id="1117311"/>
    <lineage>
        <taxon>Eukaryota</taxon>
        <taxon>Fungi</taxon>
        <taxon>Fungi incertae sedis</taxon>
        <taxon>Mucoromycota</taxon>
        <taxon>Glomeromycotina</taxon>
        <taxon>Glomeromycetes</taxon>
        <taxon>Glomerales</taxon>
        <taxon>Glomeraceae</taxon>
        <taxon>Funneliformis</taxon>
    </lineage>
</organism>
<reference evidence="2" key="1">
    <citation type="submission" date="2022-08" db="EMBL/GenBank/DDBJ databases">
        <authorList>
            <person name="Kallberg Y."/>
            <person name="Tangrot J."/>
            <person name="Rosling A."/>
        </authorList>
    </citation>
    <scope>NUCLEOTIDE SEQUENCE</scope>
    <source>
        <strain evidence="2">Wild A</strain>
    </source>
</reference>
<name>A0A9W4SNG4_9GLOM</name>
<evidence type="ECO:0000313" key="2">
    <source>
        <dbReference type="EMBL" id="CAI2175835.1"/>
    </source>
</evidence>
<protein>
    <submittedName>
        <fullName evidence="2">3808_t:CDS:1</fullName>
    </submittedName>
</protein>
<gene>
    <name evidence="2" type="ORF">FWILDA_LOCUS7289</name>
</gene>
<feature type="non-terminal residue" evidence="2">
    <location>
        <position position="1"/>
    </location>
</feature>
<keyword evidence="3" id="KW-1185">Reference proteome</keyword>
<dbReference type="EMBL" id="CAMKVN010001418">
    <property type="protein sequence ID" value="CAI2175835.1"/>
    <property type="molecule type" value="Genomic_DNA"/>
</dbReference>
<dbReference type="AlphaFoldDB" id="A0A9W4SNG4"/>
<evidence type="ECO:0000256" key="1">
    <source>
        <dbReference type="SAM" id="MobiDB-lite"/>
    </source>
</evidence>
<comment type="caution">
    <text evidence="2">The sequence shown here is derived from an EMBL/GenBank/DDBJ whole genome shotgun (WGS) entry which is preliminary data.</text>
</comment>
<sequence>STLGTDDEFETDDRELEMDDSDEFKTDDDVLLYIFEKRYRTSSCLDGSSS</sequence>
<evidence type="ECO:0000313" key="3">
    <source>
        <dbReference type="Proteomes" id="UP001153678"/>
    </source>
</evidence>
<accession>A0A9W4SNG4</accession>
<proteinExistence type="predicted"/>
<feature type="region of interest" description="Disordered" evidence="1">
    <location>
        <begin position="1"/>
        <end position="22"/>
    </location>
</feature>